<dbReference type="EnsemblMetazoa" id="XM_038203755.1">
    <property type="protein sequence ID" value="XP_038059683.1"/>
    <property type="gene ID" value="LOC119730733"/>
</dbReference>
<evidence type="ECO:0000259" key="2">
    <source>
        <dbReference type="Pfam" id="PF25033"/>
    </source>
</evidence>
<dbReference type="Pfam" id="PF25037">
    <property type="entry name" value="VPS13_C"/>
    <property type="match status" value="1"/>
</dbReference>
<proteinExistence type="predicted"/>
<feature type="region of interest" description="Disordered" evidence="1">
    <location>
        <begin position="441"/>
        <end position="511"/>
    </location>
</feature>
<feature type="compositionally biased region" description="Acidic residues" evidence="1">
    <location>
        <begin position="459"/>
        <end position="472"/>
    </location>
</feature>
<dbReference type="OrthoDB" id="428159at2759"/>
<feature type="domain" description="Intermembrane lipid transfer protein VPS13-like C-terminal" evidence="4">
    <location>
        <begin position="1888"/>
        <end position="2004"/>
    </location>
</feature>
<organism evidence="5 6">
    <name type="scientific">Patiria miniata</name>
    <name type="common">Bat star</name>
    <name type="synonym">Asterina miniata</name>
    <dbReference type="NCBI Taxonomy" id="46514"/>
    <lineage>
        <taxon>Eukaryota</taxon>
        <taxon>Metazoa</taxon>
        <taxon>Echinodermata</taxon>
        <taxon>Eleutherozoa</taxon>
        <taxon>Asterozoa</taxon>
        <taxon>Asteroidea</taxon>
        <taxon>Valvatacea</taxon>
        <taxon>Valvatida</taxon>
        <taxon>Asterinidae</taxon>
        <taxon>Patiria</taxon>
    </lineage>
</organism>
<dbReference type="Proteomes" id="UP000887568">
    <property type="component" value="Unplaced"/>
</dbReference>
<dbReference type="GO" id="GO:0006623">
    <property type="term" value="P:protein targeting to vacuole"/>
    <property type="evidence" value="ECO:0007669"/>
    <property type="project" value="TreeGrafter"/>
</dbReference>
<feature type="compositionally biased region" description="Polar residues" evidence="1">
    <location>
        <begin position="564"/>
        <end position="573"/>
    </location>
</feature>
<dbReference type="RefSeq" id="XP_038059683.1">
    <property type="nucleotide sequence ID" value="XM_038203755.1"/>
</dbReference>
<dbReference type="PANTHER" id="PTHR16166:SF146">
    <property type="entry name" value="VACUOLAR PROTEIN SORTING-ASSOCIATED PROTEIN 13A-LIKE ISOFORM X1"/>
    <property type="match status" value="1"/>
</dbReference>
<feature type="compositionally biased region" description="Acidic residues" evidence="1">
    <location>
        <begin position="501"/>
        <end position="511"/>
    </location>
</feature>
<feature type="domain" description="VPS13-like middle region" evidence="2">
    <location>
        <begin position="14"/>
        <end position="427"/>
    </location>
</feature>
<dbReference type="InterPro" id="IPR009543">
    <property type="entry name" value="VPS13_VAB"/>
</dbReference>
<dbReference type="InterPro" id="IPR026847">
    <property type="entry name" value="VPS13"/>
</dbReference>
<feature type="domain" description="Vacuolar protein sorting-associated protein 13 VPS13 adaptor binding" evidence="3">
    <location>
        <begin position="748"/>
        <end position="1273"/>
    </location>
</feature>
<dbReference type="Pfam" id="PF25036">
    <property type="entry name" value="VPS13_VAB"/>
    <property type="match status" value="1"/>
</dbReference>
<evidence type="ECO:0000259" key="3">
    <source>
        <dbReference type="Pfam" id="PF25036"/>
    </source>
</evidence>
<feature type="region of interest" description="Disordered" evidence="1">
    <location>
        <begin position="549"/>
        <end position="590"/>
    </location>
</feature>
<evidence type="ECO:0000256" key="1">
    <source>
        <dbReference type="SAM" id="MobiDB-lite"/>
    </source>
</evidence>
<evidence type="ECO:0000313" key="5">
    <source>
        <dbReference type="EnsemblMetazoa" id="XP_038059683.1"/>
    </source>
</evidence>
<feature type="compositionally biased region" description="Polar residues" evidence="1">
    <location>
        <begin position="477"/>
        <end position="486"/>
    </location>
</feature>
<dbReference type="PANTHER" id="PTHR16166">
    <property type="entry name" value="VACUOLAR PROTEIN SORTING-ASSOCIATED PROTEIN VPS13"/>
    <property type="match status" value="1"/>
</dbReference>
<dbReference type="InterPro" id="IPR056748">
    <property type="entry name" value="VPS13-like_C"/>
</dbReference>
<dbReference type="GO" id="GO:0045053">
    <property type="term" value="P:protein retention in Golgi apparatus"/>
    <property type="evidence" value="ECO:0007669"/>
    <property type="project" value="TreeGrafter"/>
</dbReference>
<name>A0A914A7B2_PATMI</name>
<reference evidence="5" key="1">
    <citation type="submission" date="2022-11" db="UniProtKB">
        <authorList>
            <consortium name="EnsemblMetazoa"/>
        </authorList>
    </citation>
    <scope>IDENTIFICATION</scope>
</reference>
<dbReference type="GeneID" id="119730733"/>
<dbReference type="Pfam" id="PF25033">
    <property type="entry name" value="VPS13_M"/>
    <property type="match status" value="1"/>
</dbReference>
<protein>
    <submittedName>
        <fullName evidence="5">Uncharacterized protein</fullName>
    </submittedName>
</protein>
<keyword evidence="6" id="KW-1185">Reference proteome</keyword>
<dbReference type="InterPro" id="IPR056747">
    <property type="entry name" value="VPS13-like_M"/>
</dbReference>
<dbReference type="OMA" id="VPLYIAY"/>
<accession>A0A914A7B2</accession>
<evidence type="ECO:0000259" key="4">
    <source>
        <dbReference type="Pfam" id="PF25037"/>
    </source>
</evidence>
<evidence type="ECO:0000313" key="6">
    <source>
        <dbReference type="Proteomes" id="UP000887568"/>
    </source>
</evidence>
<sequence length="2038" mass="226625">MGGQGLDQRDLRYGLSSFQLQEVKGSASLFTGGSLELRASMLSVTLDDIRPKSPLAIKSILLKSGKKGAKAKPRPGNGDSPMISLTYSRNELNDQLVEFTVDGVRVNIFVHYLLALHQFFSSALTKPTIMSPTSSFPGATSRQTSRMAAELSPVELRQGTLRVTGHVRKPEVVLFDDPTSENSQVLVMKLGVSLAYQADVAEETAIANVTDVEIYSCVYSQLLTTAYKVLEPCALTFTRSVSTTRDETMAVDVTDVKLHVSPRVVYIVQGVIEALDSVRQKPTTTRHLIDYDQEDMWTPKPIFSHGFHKRKGSMKNMVDFGPAPDPSGAKQKLTVQVPRVKILLELEEVQEYVAMLGIRSGLQATVCDWNHSLNASAEVSLEVHVYNEKVSTWEPLIEPVMEQEKVYKPWELMIKMTQAEGHPIVCTSLYDTNPCSQRDSIDGVLPMIKPPGSYPATESDTESDSQDEAELEWDGHYSSSFLSSDIGSPMDAEKQFQPETMSEEDLDESDSEGFFDKAKDFFSDIFSSDTDEEQEGAGEENGTALQRATSLEGGKTDSGIASLAQPTSASVASDMSAGKDETDSDLTSLEPESQATYLIINSWDRMELSVTPNTIGVLTDLAGAFTAKPDPKMRLLAEQKAALRIVNTTGLKAKMFIPAELLSSTAAEGVSLEPSGIDIPDQPSLSIQAMEDSEDPMGYLSKVVKSSRYSEVYEATQEVADATDGPPTPKLKDPQSGQFIFEVAGMAPITHFAASKAVKTPFILAPLQGGEKYPVVREVDISHGRKTIKVRSPVQVVNNCPVTMQLYYKSLDLQTLQGPAIPGQGLEEFVLLARLQPKEVFDVPVIVAYNAGIYACPADQGFSISEKPIKWQELMSPTELSVRCMSKQKGELPFHFKVTRKEQKLSDSLNSSADVPSYILDLFPPITIHNYLPYDVVYSMKENGLKFLLKGDKMAIYSTDLSEAQKMKIQVKSYLSANWEGNLLVSREMKSHESVAMETKDTEGDQKKYLTLWAHSTTDGGTWDIFLYTPYWIVNKSELPIEIRASRSRKVYNNHSVSEPILFSFTNTKRKKAKMRVFDSVWSASFSLDTVGSSGVVICKDEDHDRTYQFWLEISLSKLTLTKIVTLTPYFLIRNKTDHVLSYMEEGVRAGIWVNIKPTEVLPFWPGSESMKLMCKRAETPDQLSSRHFSIDSSHSTVLRMERGTALTVETEGGVRGPTTVTFMPYSIGQAPVRVDNLCDDVNLRFNQKNIGGRLLLQPHKTMLLTWDDPTAERVFLWNLYNRNKKSFDCITDRDGWGKVTVSVDSIKRSMMPGDGLYVEGDDASVYSSDEEDAVDSLMEHPLMHRKEKTTIFWVSYMDGLQRVLMFTQSPRIARAASQANISELASLELFISLEGLGLSLINSLYEEVAYVSLYCPPARWEVETKPDKWKSLNMELSSILEDKFRIGAGSVAIEEAVEADLVNKTISKPIEGRLRRLFNPALWVHFRKSDHHTGLHVKVQKVQIDNQLFDAYFPTVLNVLPIPKAILKKTGPRPFIEMALLRRQVPENDVDTVKYFKVLVQEASLKIDNGFLLSVLDIVSGLQEEEDEVVSLQADLTYIQRSLRDSSSAVANGKTPIYFEYFHLSPLKIIVSLSLSGEPHVVARPTSFKKDLVRFFVESVGSTLTEVTEVELKLAFFERTNVLLTSDQLLEDVKGHYISQGIKQAYVFILGLDVLGNPYGLFRDVKEGISDFFYEPYLGAIQGPGEFAEGLARGVQSLLGHTVGGVADTLHGLSGTLGRALAVLSFDEDYQRRRLQRLQRHPDSLPKSFLYAGQGFIMGIVMGLSGVFTSPIKGAHDGGLKGFFKGIGKGLLGLISKPAGGLVDGVTVILDGIERATEMGENIVIRMRIPRFIDPNVGLEPYSLYEAKGNSMLHKIRRSDLYKTDVYFFHAVVTSDSTPDVVLLTNKRILLLERCRWWGGWDLEQSDLFTSLIGDPTIGPNKIIYKVQPEGSDVVEREIRCDDEETAQWVLHKVEEAMNQASLVSPATDAFLTVTDH</sequence>